<proteinExistence type="inferred from homology"/>
<comment type="function">
    <text evidence="2">Antitoxin component of a type II toxin-antitoxin (TA) system.</text>
</comment>
<evidence type="ECO:0000313" key="4">
    <source>
        <dbReference type="Proteomes" id="UP001164100"/>
    </source>
</evidence>
<evidence type="ECO:0000256" key="1">
    <source>
        <dbReference type="ARBA" id="ARBA00009981"/>
    </source>
</evidence>
<name>A0AA46NPW7_9BACT</name>
<dbReference type="SUPFAM" id="SSF143120">
    <property type="entry name" value="YefM-like"/>
    <property type="match status" value="1"/>
</dbReference>
<dbReference type="InterPro" id="IPR051405">
    <property type="entry name" value="phD/YefM_antitoxin"/>
</dbReference>
<dbReference type="Proteomes" id="UP001164100">
    <property type="component" value="Chromosome"/>
</dbReference>
<dbReference type="NCBIfam" id="TIGR01552">
    <property type="entry name" value="phd_fam"/>
    <property type="match status" value="1"/>
</dbReference>
<evidence type="ECO:0000313" key="3">
    <source>
        <dbReference type="EMBL" id="UYF42459.1"/>
    </source>
</evidence>
<dbReference type="AlphaFoldDB" id="A0AA46NPW7"/>
<dbReference type="EMBL" id="CP099556">
    <property type="protein sequence ID" value="UYF42459.1"/>
    <property type="molecule type" value="Genomic_DNA"/>
</dbReference>
<comment type="similarity">
    <text evidence="1 2">Belongs to the phD/YefM antitoxin family.</text>
</comment>
<reference evidence="3" key="1">
    <citation type="journal article" date="2022" name="Front. Microbiol.">
        <title>Species classification and novel plasmid identifications in Arcobacter cryaerophilus and Arcobacter cryaerophilus-like organisms.</title>
        <authorList>
            <person name="Zhou G."/>
            <person name="Wang M."/>
            <person name="Wang H."/>
            <person name="Chen X."/>
            <person name="Gu Y."/>
            <person name="Shao Z."/>
            <person name="Zhang J."/>
            <person name="Zhang M."/>
        </authorList>
    </citation>
    <scope>NUCLEOTIDE SEQUENCE</scope>
    <source>
        <strain evidence="3">ICDCAC48</strain>
    </source>
</reference>
<dbReference type="PANTHER" id="PTHR33713:SF10">
    <property type="entry name" value="ANTITOXIN YAFN"/>
    <property type="match status" value="1"/>
</dbReference>
<dbReference type="RefSeq" id="WP_186984307.1">
    <property type="nucleotide sequence ID" value="NZ_CP060264.1"/>
</dbReference>
<evidence type="ECO:0000256" key="2">
    <source>
        <dbReference type="RuleBase" id="RU362080"/>
    </source>
</evidence>
<dbReference type="PANTHER" id="PTHR33713">
    <property type="entry name" value="ANTITOXIN YAFN-RELATED"/>
    <property type="match status" value="1"/>
</dbReference>
<dbReference type="InterPro" id="IPR006442">
    <property type="entry name" value="Antitoxin_Phd/YefM"/>
</dbReference>
<gene>
    <name evidence="3" type="ORF">NGX11_06005</name>
</gene>
<accession>A0AA46NPW7</accession>
<dbReference type="Pfam" id="PF02604">
    <property type="entry name" value="PhdYeFM_antitox"/>
    <property type="match status" value="1"/>
</dbReference>
<dbReference type="InterPro" id="IPR036165">
    <property type="entry name" value="YefM-like_sf"/>
</dbReference>
<protein>
    <recommendedName>
        <fullName evidence="2">Antitoxin</fullName>
    </recommendedName>
</protein>
<organism evidence="3 4">
    <name type="scientific">Aliarcobacter cryaerophilus</name>
    <dbReference type="NCBI Taxonomy" id="28198"/>
    <lineage>
        <taxon>Bacteria</taxon>
        <taxon>Pseudomonadati</taxon>
        <taxon>Campylobacterota</taxon>
        <taxon>Epsilonproteobacteria</taxon>
        <taxon>Campylobacterales</taxon>
        <taxon>Arcobacteraceae</taxon>
        <taxon>Aliarcobacter</taxon>
    </lineage>
</organism>
<sequence length="86" mass="9758">MQPILANYTASITELKKSPTQLLKDAGDEAIAILNHNVASAYLVPASLYEKMMEVMDDYYLSKELEERLKDNEKPVRVVELDELLS</sequence>